<evidence type="ECO:0000256" key="1">
    <source>
        <dbReference type="SAM" id="MobiDB-lite"/>
    </source>
</evidence>
<dbReference type="AlphaFoldDB" id="A0AB37UDH4"/>
<sequence>MGRGQHQNSLANLRPQQKIYDEEKKKRTLSVTESGWKGVAEVVEATGCSSVSELLEKLGRGEVRIA</sequence>
<name>A0AB37UDH4_9CYAN</name>
<feature type="region of interest" description="Disordered" evidence="1">
    <location>
        <begin position="1"/>
        <end position="25"/>
    </location>
</feature>
<dbReference type="Proteomes" id="UP000282574">
    <property type="component" value="Unassembled WGS sequence"/>
</dbReference>
<keyword evidence="3" id="KW-1185">Reference proteome</keyword>
<organism evidence="2 3">
    <name type="scientific">Chroococcidiopsis cubana SAG 39.79</name>
    <dbReference type="NCBI Taxonomy" id="388085"/>
    <lineage>
        <taxon>Bacteria</taxon>
        <taxon>Bacillati</taxon>
        <taxon>Cyanobacteriota</taxon>
        <taxon>Cyanophyceae</taxon>
        <taxon>Chroococcidiopsidales</taxon>
        <taxon>Chroococcidiopsidaceae</taxon>
        <taxon>Chroococcidiopsis</taxon>
    </lineage>
</organism>
<feature type="compositionally biased region" description="Polar residues" evidence="1">
    <location>
        <begin position="1"/>
        <end position="15"/>
    </location>
</feature>
<evidence type="ECO:0000313" key="3">
    <source>
        <dbReference type="Proteomes" id="UP000282574"/>
    </source>
</evidence>
<evidence type="ECO:0000313" key="2">
    <source>
        <dbReference type="EMBL" id="RUT05435.1"/>
    </source>
</evidence>
<proteinExistence type="predicted"/>
<reference evidence="2 3" key="1">
    <citation type="journal article" date="2019" name="Genome Biol. Evol.">
        <title>Day and night: Metabolic profiles and evolutionary relationships of six axenic non-marine cyanobacteria.</title>
        <authorList>
            <person name="Will S.E."/>
            <person name="Henke P."/>
            <person name="Boedeker C."/>
            <person name="Huang S."/>
            <person name="Brinkmann H."/>
            <person name="Rohde M."/>
            <person name="Jarek M."/>
            <person name="Friedl T."/>
            <person name="Seufert S."/>
            <person name="Schumacher M."/>
            <person name="Overmann J."/>
            <person name="Neumann-Schaal M."/>
            <person name="Petersen J."/>
        </authorList>
    </citation>
    <scope>NUCLEOTIDE SEQUENCE [LARGE SCALE GENOMIC DNA]</scope>
    <source>
        <strain evidence="2 3">SAG 39.79</strain>
    </source>
</reference>
<dbReference type="RefSeq" id="WP_106217820.1">
    <property type="nucleotide sequence ID" value="NZ_JAVKZF010000001.1"/>
</dbReference>
<accession>A0AB37UDH4</accession>
<dbReference type="EMBL" id="RSCK01000076">
    <property type="protein sequence ID" value="RUT05435.1"/>
    <property type="molecule type" value="Genomic_DNA"/>
</dbReference>
<comment type="caution">
    <text evidence="2">The sequence shown here is derived from an EMBL/GenBank/DDBJ whole genome shotgun (WGS) entry which is preliminary data.</text>
</comment>
<protein>
    <submittedName>
        <fullName evidence="2">Uncharacterized protein</fullName>
    </submittedName>
</protein>
<gene>
    <name evidence="2" type="ORF">DSM107010_55130</name>
</gene>